<protein>
    <recommendedName>
        <fullName evidence="4">DUF1453 domain-containing protein</fullName>
    </recommendedName>
</protein>
<dbReference type="EMBL" id="CP062941">
    <property type="protein sequence ID" value="QOL50327.1"/>
    <property type="molecule type" value="Genomic_DNA"/>
</dbReference>
<proteinExistence type="predicted"/>
<evidence type="ECO:0000256" key="1">
    <source>
        <dbReference type="SAM" id="Phobius"/>
    </source>
</evidence>
<evidence type="ECO:0000313" key="3">
    <source>
        <dbReference type="Proteomes" id="UP000593875"/>
    </source>
</evidence>
<feature type="transmembrane region" description="Helical" evidence="1">
    <location>
        <begin position="100"/>
        <end position="117"/>
    </location>
</feature>
<dbReference type="InterPro" id="IPR058247">
    <property type="entry name" value="DUF1453"/>
</dbReference>
<sequence length="171" mass="18970">MTITTLALLLLTPILVWRIYSRLKTQMARQRSIMSRHYTGVLVFVGMILVSLSEVITRPYALGALVAGTALGVFWGVFALKRTVYEDTEGGYFFTPPMRLGIVMAMILVARVLYIGVELYASQQGNGVPAPRFTDSPLTMLCVGLTGGYFGAYSVGLLLWRRRLRQAIEQA</sequence>
<dbReference type="KEGG" id="mlir:LPB04_03175"/>
<feature type="transmembrane region" description="Helical" evidence="1">
    <location>
        <begin position="137"/>
        <end position="160"/>
    </location>
</feature>
<evidence type="ECO:0000313" key="2">
    <source>
        <dbReference type="EMBL" id="QOL50327.1"/>
    </source>
</evidence>
<evidence type="ECO:0008006" key="4">
    <source>
        <dbReference type="Google" id="ProtNLM"/>
    </source>
</evidence>
<feature type="transmembrane region" description="Helical" evidence="1">
    <location>
        <begin position="6"/>
        <end position="23"/>
    </location>
</feature>
<keyword evidence="3" id="KW-1185">Reference proteome</keyword>
<gene>
    <name evidence="2" type="ORF">LPB04_03175</name>
</gene>
<feature type="transmembrane region" description="Helical" evidence="1">
    <location>
        <begin position="35"/>
        <end position="53"/>
    </location>
</feature>
<feature type="transmembrane region" description="Helical" evidence="1">
    <location>
        <begin position="59"/>
        <end position="80"/>
    </location>
</feature>
<dbReference type="Pfam" id="PF07301">
    <property type="entry name" value="DUF1453"/>
    <property type="match status" value="1"/>
</dbReference>
<reference evidence="2 3" key="1">
    <citation type="submission" date="2020-10" db="EMBL/GenBank/DDBJ databases">
        <title>Genome sequencing of Massilia sp. LPB0304.</title>
        <authorList>
            <person name="Kim J."/>
        </authorList>
    </citation>
    <scope>NUCLEOTIDE SEQUENCE [LARGE SCALE GENOMIC DNA]</scope>
    <source>
        <strain evidence="2 3">LPB0304</strain>
    </source>
</reference>
<accession>A0A7L9U5X6</accession>
<dbReference type="AlphaFoldDB" id="A0A7L9U5X6"/>
<dbReference type="RefSeq" id="WP_193687343.1">
    <property type="nucleotide sequence ID" value="NZ_CP062941.1"/>
</dbReference>
<organism evidence="2 3">
    <name type="scientific">Massilia litorea</name>
    <dbReference type="NCBI Taxonomy" id="2769491"/>
    <lineage>
        <taxon>Bacteria</taxon>
        <taxon>Pseudomonadati</taxon>
        <taxon>Pseudomonadota</taxon>
        <taxon>Betaproteobacteria</taxon>
        <taxon>Burkholderiales</taxon>
        <taxon>Oxalobacteraceae</taxon>
        <taxon>Telluria group</taxon>
        <taxon>Massilia</taxon>
    </lineage>
</organism>
<keyword evidence="1" id="KW-0472">Membrane</keyword>
<name>A0A7L9U5X6_9BURK</name>
<dbReference type="Proteomes" id="UP000593875">
    <property type="component" value="Chromosome"/>
</dbReference>
<keyword evidence="1" id="KW-0812">Transmembrane</keyword>
<keyword evidence="1" id="KW-1133">Transmembrane helix</keyword>